<evidence type="ECO:0000313" key="1">
    <source>
        <dbReference type="EMBL" id="SET69124.1"/>
    </source>
</evidence>
<proteinExistence type="predicted"/>
<gene>
    <name evidence="1" type="ORF">SAMN02745906_1152</name>
</gene>
<dbReference type="EMBL" id="LT630003">
    <property type="protein sequence ID" value="SET69124.1"/>
    <property type="molecule type" value="Genomic_DNA"/>
</dbReference>
<reference evidence="1 2" key="1">
    <citation type="submission" date="2016-10" db="EMBL/GenBank/DDBJ databases">
        <authorList>
            <person name="Varghese N."/>
            <person name="Submissions S."/>
        </authorList>
    </citation>
    <scope>NUCLEOTIDE SEQUENCE [LARGE SCALE GENOMIC DNA]</scope>
    <source>
        <strain evidence="1 2">ATCC 19403</strain>
    </source>
</reference>
<evidence type="ECO:0000313" key="2">
    <source>
        <dbReference type="Proteomes" id="UP000198970"/>
    </source>
</evidence>
<name>A0ABY1C5B2_9FIRM</name>
<organism evidence="1 2">
    <name type="scientific">Lacrimispora sphenoides JCM 1415</name>
    <dbReference type="NCBI Taxonomy" id="1297793"/>
    <lineage>
        <taxon>Bacteria</taxon>
        <taxon>Bacillati</taxon>
        <taxon>Bacillota</taxon>
        <taxon>Clostridia</taxon>
        <taxon>Lachnospirales</taxon>
        <taxon>Lachnospiraceae</taxon>
        <taxon>Lacrimispora</taxon>
    </lineage>
</organism>
<sequence>MKIEELKDIMLEIAEIIQNYPEQLQEKVFDIITENIFGKSEIIESISESTELEKESNTEKTVIAIENDTKNNDKKSKKRNGVKETYQISKDLNLAPKDAKSLKDFVNEKNPKSNIEFNTVAIYYLDKLLNKKEINIDDVYSCYKNVGRKVPNALKQSLTDTSSSKYGYIAVLNSYFSIPIVGENFVEHELPKNKGEN</sequence>
<dbReference type="RefSeq" id="WP_054790500.1">
    <property type="nucleotide sequence ID" value="NZ_LT630003.1"/>
</dbReference>
<accession>A0ABY1C5B2</accession>
<keyword evidence="2" id="KW-1185">Reference proteome</keyword>
<dbReference type="Proteomes" id="UP000198970">
    <property type="component" value="Chromosome I"/>
</dbReference>
<protein>
    <submittedName>
        <fullName evidence="1">Uncharacterized protein</fullName>
    </submittedName>
</protein>